<dbReference type="InterPro" id="IPR012337">
    <property type="entry name" value="RNaseH-like_sf"/>
</dbReference>
<feature type="domain" description="HTH-like" evidence="1">
    <location>
        <begin position="35"/>
        <end position="92"/>
    </location>
</feature>
<reference evidence="2 3" key="1">
    <citation type="journal article" date="2010" name="Proc. Natl. Acad. Sci. U.S.A.">
        <title>A Nitrospira metagenome illuminates the physiology and evolution of globally important nitrite-oxidizing bacteria.</title>
        <authorList>
            <person name="Lucker S."/>
            <person name="Wagner M."/>
            <person name="Maixner F."/>
            <person name="Pelletier E."/>
            <person name="Koch H."/>
            <person name="Vacherie B."/>
            <person name="Rattei T."/>
            <person name="Sinninghe Damste J."/>
            <person name="Spieck E."/>
            <person name="Le Paslier D."/>
            <person name="Daims H."/>
        </authorList>
    </citation>
    <scope>NUCLEOTIDE SEQUENCE [LARGE SCALE GENOMIC DNA]</scope>
</reference>
<evidence type="ECO:0000313" key="2">
    <source>
        <dbReference type="EMBL" id="CBK40676.1"/>
    </source>
</evidence>
<proteinExistence type="predicted"/>
<dbReference type="KEGG" id="nde:NIDE0913"/>
<sequence length="162" mass="18769">MDGRALWAESATSVPFNHARSERAAVRSLRSRRKEDAALQTWIREIAATKRRYGCPRIYVRLRREGWRVNHKKVERIYYPDEGLSLRRRRRKKLAAVPRVALPRPTQPGRCYALDFVHDRLVTGRRYKCLTMTDLCSKEVPVIEVDVSIGGHGCAGFWIGCF</sequence>
<dbReference type="PANTHER" id="PTHR47515">
    <property type="entry name" value="LOW CALCIUM RESPONSE LOCUS PROTEIN T"/>
    <property type="match status" value="1"/>
</dbReference>
<dbReference type="eggNOG" id="COG2801">
    <property type="taxonomic scope" value="Bacteria"/>
</dbReference>
<dbReference type="EMBL" id="FP929003">
    <property type="protein sequence ID" value="CBK40676.1"/>
    <property type="molecule type" value="Genomic_DNA"/>
</dbReference>
<dbReference type="AlphaFoldDB" id="D8PBR7"/>
<dbReference type="Pfam" id="PF13276">
    <property type="entry name" value="HTH_21"/>
    <property type="match status" value="1"/>
</dbReference>
<evidence type="ECO:0000259" key="1">
    <source>
        <dbReference type="Pfam" id="PF13276"/>
    </source>
</evidence>
<evidence type="ECO:0000313" key="3">
    <source>
        <dbReference type="Proteomes" id="UP000001660"/>
    </source>
</evidence>
<dbReference type="InterPro" id="IPR025948">
    <property type="entry name" value="HTH-like_dom"/>
</dbReference>
<dbReference type="PANTHER" id="PTHR47515:SF1">
    <property type="entry name" value="BLR2054 PROTEIN"/>
    <property type="match status" value="1"/>
</dbReference>
<accession>D8PBR7</accession>
<gene>
    <name evidence="2" type="ORF">NIDE0913</name>
</gene>
<protein>
    <submittedName>
        <fullName evidence="2">Transposase (N-terminal)</fullName>
    </submittedName>
</protein>
<dbReference type="STRING" id="330214.NIDE0913"/>
<dbReference type="SUPFAM" id="SSF53098">
    <property type="entry name" value="Ribonuclease H-like"/>
    <property type="match status" value="1"/>
</dbReference>
<dbReference type="Proteomes" id="UP000001660">
    <property type="component" value="Chromosome"/>
</dbReference>
<dbReference type="HOGENOM" id="CLU_027402_31_3_0"/>
<name>D8PBR7_9BACT</name>
<keyword evidence="3" id="KW-1185">Reference proteome</keyword>
<organism evidence="2 3">
    <name type="scientific">Nitrospira defluvii</name>
    <dbReference type="NCBI Taxonomy" id="330214"/>
    <lineage>
        <taxon>Bacteria</taxon>
        <taxon>Pseudomonadati</taxon>
        <taxon>Nitrospirota</taxon>
        <taxon>Nitrospiria</taxon>
        <taxon>Nitrospirales</taxon>
        <taxon>Nitrospiraceae</taxon>
        <taxon>Nitrospira</taxon>
    </lineage>
</organism>